<comment type="caution">
    <text evidence="8">The sequence shown here is derived from an EMBL/GenBank/DDBJ whole genome shotgun (WGS) entry which is preliminary data.</text>
</comment>
<dbReference type="Gene3D" id="3.30.200.20">
    <property type="entry name" value="Phosphorylase Kinase, domain 1"/>
    <property type="match status" value="1"/>
</dbReference>
<sequence>MMVAIKKFARGSKQGRRDFGIVTLEIVTGRKSVDPRQGRVEPETSLVEKVWELYGKGEVITVVDEKLRVDGFDEKQGSADRVEMNNAVCNDGVEFSRHDSRDPNRRGLRDQIHHQWKTCIGSKIHSQALFSRLVITLRRDIGQSYQVMCFLLYLETIAPHLRNLIADFASLTDVFVNMVADQVVTCISCLSYDDFPAFVTHLRRNILSPEIPYITDVTRGYLTLIVIHNNRENILFHMKKHLMRVCVQAFEDICVRAEMYNKEIEEWEKAIAEMSQLGTSSVVQNGESSTSQFLSRRENAENRTIFLTFSKGYPISKAEVFAYFTRRFGEIVEAIHMGGAGENEQTLYATMQLSSVSKVPEILTEDRTQYIINGKHVWARKFIPTPLHHLPIKMPVATYQLSCLVSSTRTSLSSGGTIATFSSAQVGQIEKKKESEEEQEEIELHRNDLGLEHSSSSGVLGITIMMDPDIDNSSSYYSTCSSCSPDDESSSISSPFSNTPNKIVSSSYHGGLQWNKMIESIKKKSIRRFTVIPLLASYELTRKNLRRKQPKFPFPPSENGFPCERFFMPKPSWRNFTYEELAAATDDFNPDNMIGKGGHAEVYKGVLPDGETVAIKKLMSHAKEEEDRVSDFLSELGIIAHVNHPNAARLRGFSSDRGLHFVLEYAPHGSLSTKLFGSEECLEWKIRYKVALGIADGLSYLHNVCPRRIIHRDIKASNILLSRDYDAQISDFGLAKWLPENWDHHVVFPIEGTFGYMAPEYFIHGIVDEKIDVFAFGVLLLEIITSRRAVDTASRQSIVAWAKPFLEKNSVEDIVDPRLGNEFDPTEMKRVMLTASICIHHIATMRPDMTRVVQLLRGEDGPAELELQQKPGQGGAVIANACDLQDHTSSSYLNELIRHRQLLME</sequence>
<dbReference type="InterPro" id="IPR001245">
    <property type="entry name" value="Ser-Thr/Tyr_kinase_cat_dom"/>
</dbReference>
<dbReference type="Pfam" id="PF07714">
    <property type="entry name" value="PK_Tyr_Ser-Thr"/>
    <property type="match status" value="1"/>
</dbReference>
<dbReference type="Gene3D" id="1.10.510.10">
    <property type="entry name" value="Transferase(Phosphotransferase) domain 1"/>
    <property type="match status" value="1"/>
</dbReference>
<dbReference type="PROSITE" id="PS00108">
    <property type="entry name" value="PROTEIN_KINASE_ST"/>
    <property type="match status" value="1"/>
</dbReference>
<dbReference type="PROSITE" id="PS50011">
    <property type="entry name" value="PROTEIN_KINASE_DOM"/>
    <property type="match status" value="1"/>
</dbReference>
<feature type="binding site" evidence="6">
    <location>
        <position position="617"/>
    </location>
    <ligand>
        <name>ATP</name>
        <dbReference type="ChEBI" id="CHEBI:30616"/>
    </ligand>
</feature>
<keyword evidence="9" id="KW-1185">Reference proteome</keyword>
<keyword evidence="2" id="KW-0808">Transferase</keyword>
<dbReference type="InterPro" id="IPR017441">
    <property type="entry name" value="Protein_kinase_ATP_BS"/>
</dbReference>
<dbReference type="SMART" id="SM00220">
    <property type="entry name" value="S_TKc"/>
    <property type="match status" value="1"/>
</dbReference>
<dbReference type="PROSITE" id="PS00107">
    <property type="entry name" value="PROTEIN_KINASE_ATP"/>
    <property type="match status" value="1"/>
</dbReference>
<keyword evidence="4" id="KW-0418">Kinase</keyword>
<dbReference type="InterPro" id="IPR008271">
    <property type="entry name" value="Ser/Thr_kinase_AS"/>
</dbReference>
<protein>
    <recommendedName>
        <fullName evidence="7">Protein kinase domain-containing protein</fullName>
    </recommendedName>
</protein>
<dbReference type="InterPro" id="IPR011009">
    <property type="entry name" value="Kinase-like_dom_sf"/>
</dbReference>
<evidence type="ECO:0000313" key="9">
    <source>
        <dbReference type="Proteomes" id="UP000823674"/>
    </source>
</evidence>
<evidence type="ECO:0000259" key="7">
    <source>
        <dbReference type="PROSITE" id="PS50011"/>
    </source>
</evidence>
<name>A0ABQ7KRH2_BRACM</name>
<keyword evidence="1" id="KW-0723">Serine/threonine-protein kinase</keyword>
<evidence type="ECO:0000256" key="1">
    <source>
        <dbReference type="ARBA" id="ARBA00022527"/>
    </source>
</evidence>
<dbReference type="PANTHER" id="PTHR47987:SF34">
    <property type="entry name" value="RECEPTOR-LIKE CYTOSOLIC SERINE_THREONINE-PROTEIN KINASE RBK1"/>
    <property type="match status" value="1"/>
</dbReference>
<evidence type="ECO:0000256" key="2">
    <source>
        <dbReference type="ARBA" id="ARBA00022679"/>
    </source>
</evidence>
<evidence type="ECO:0000256" key="6">
    <source>
        <dbReference type="PROSITE-ProRule" id="PRU10141"/>
    </source>
</evidence>
<dbReference type="InterPro" id="IPR000719">
    <property type="entry name" value="Prot_kinase_dom"/>
</dbReference>
<evidence type="ECO:0000256" key="5">
    <source>
        <dbReference type="ARBA" id="ARBA00022840"/>
    </source>
</evidence>
<feature type="domain" description="Protein kinase" evidence="7">
    <location>
        <begin position="588"/>
        <end position="867"/>
    </location>
</feature>
<keyword evidence="3 6" id="KW-0547">Nucleotide-binding</keyword>
<dbReference type="PANTHER" id="PTHR47987">
    <property type="entry name" value="OS08G0249100 PROTEIN"/>
    <property type="match status" value="1"/>
</dbReference>
<dbReference type="EMBL" id="JADBGQ010000010">
    <property type="protein sequence ID" value="KAG5377062.1"/>
    <property type="molecule type" value="Genomic_DNA"/>
</dbReference>
<evidence type="ECO:0000256" key="4">
    <source>
        <dbReference type="ARBA" id="ARBA00022777"/>
    </source>
</evidence>
<evidence type="ECO:0000313" key="8">
    <source>
        <dbReference type="EMBL" id="KAG5377062.1"/>
    </source>
</evidence>
<proteinExistence type="predicted"/>
<dbReference type="Proteomes" id="UP000823674">
    <property type="component" value="Chromosome A10"/>
</dbReference>
<reference evidence="8 9" key="1">
    <citation type="submission" date="2021-03" db="EMBL/GenBank/DDBJ databases">
        <authorList>
            <person name="King G.J."/>
            <person name="Bancroft I."/>
            <person name="Baten A."/>
            <person name="Bloomfield J."/>
            <person name="Borpatragohain P."/>
            <person name="He Z."/>
            <person name="Irish N."/>
            <person name="Irwin J."/>
            <person name="Liu K."/>
            <person name="Mauleon R.P."/>
            <person name="Moore J."/>
            <person name="Morris R."/>
            <person name="Ostergaard L."/>
            <person name="Wang B."/>
            <person name="Wells R."/>
        </authorList>
    </citation>
    <scope>NUCLEOTIDE SEQUENCE [LARGE SCALE GENOMIC DNA]</scope>
    <source>
        <strain evidence="8">R-o-18</strain>
        <tissue evidence="8">Leaf</tissue>
    </source>
</reference>
<organism evidence="8 9">
    <name type="scientific">Brassica rapa subsp. trilocularis</name>
    <dbReference type="NCBI Taxonomy" id="1813537"/>
    <lineage>
        <taxon>Eukaryota</taxon>
        <taxon>Viridiplantae</taxon>
        <taxon>Streptophyta</taxon>
        <taxon>Embryophyta</taxon>
        <taxon>Tracheophyta</taxon>
        <taxon>Spermatophyta</taxon>
        <taxon>Magnoliopsida</taxon>
        <taxon>eudicotyledons</taxon>
        <taxon>Gunneridae</taxon>
        <taxon>Pentapetalae</taxon>
        <taxon>rosids</taxon>
        <taxon>malvids</taxon>
        <taxon>Brassicales</taxon>
        <taxon>Brassicaceae</taxon>
        <taxon>Brassiceae</taxon>
        <taxon>Brassica</taxon>
    </lineage>
</organism>
<dbReference type="InterPro" id="IPR046958">
    <property type="entry name" value="RBK1/2/STUNTED"/>
</dbReference>
<accession>A0ABQ7KRH2</accession>
<dbReference type="SUPFAM" id="SSF56112">
    <property type="entry name" value="Protein kinase-like (PK-like)"/>
    <property type="match status" value="1"/>
</dbReference>
<gene>
    <name evidence="8" type="primary">A10p034010.1_BraROA</name>
    <name evidence="8" type="ORF">IGI04_041658</name>
</gene>
<keyword evidence="5 6" id="KW-0067">ATP-binding</keyword>
<evidence type="ECO:0000256" key="3">
    <source>
        <dbReference type="ARBA" id="ARBA00022741"/>
    </source>
</evidence>